<gene>
    <name evidence="2" type="ORF">GCM10011323_07240</name>
</gene>
<dbReference type="Pfam" id="PF18962">
    <property type="entry name" value="Por_Secre_tail"/>
    <property type="match status" value="1"/>
</dbReference>
<protein>
    <recommendedName>
        <fullName evidence="1">Secretion system C-terminal sorting domain-containing protein</fullName>
    </recommendedName>
</protein>
<evidence type="ECO:0000313" key="2">
    <source>
        <dbReference type="EMBL" id="GGG05011.1"/>
    </source>
</evidence>
<name>A0ABQ1W0G3_9BACT</name>
<dbReference type="EMBL" id="BMFP01000001">
    <property type="protein sequence ID" value="GGG05011.1"/>
    <property type="molecule type" value="Genomic_DNA"/>
</dbReference>
<dbReference type="InterPro" id="IPR026444">
    <property type="entry name" value="Secre_tail"/>
</dbReference>
<evidence type="ECO:0000313" key="3">
    <source>
        <dbReference type="Proteomes" id="UP000634043"/>
    </source>
</evidence>
<dbReference type="RefSeq" id="WP_188500131.1">
    <property type="nucleotide sequence ID" value="NZ_BMFP01000001.1"/>
</dbReference>
<dbReference type="Proteomes" id="UP000634043">
    <property type="component" value="Unassembled WGS sequence"/>
</dbReference>
<dbReference type="NCBIfam" id="TIGR04183">
    <property type="entry name" value="Por_Secre_tail"/>
    <property type="match status" value="1"/>
</dbReference>
<accession>A0ABQ1W0G3</accession>
<proteinExistence type="predicted"/>
<reference evidence="3" key="1">
    <citation type="journal article" date="2019" name="Int. J. Syst. Evol. Microbiol.">
        <title>The Global Catalogue of Microorganisms (GCM) 10K type strain sequencing project: providing services to taxonomists for standard genome sequencing and annotation.</title>
        <authorList>
            <consortium name="The Broad Institute Genomics Platform"/>
            <consortium name="The Broad Institute Genome Sequencing Center for Infectious Disease"/>
            <person name="Wu L."/>
            <person name="Ma J."/>
        </authorList>
    </citation>
    <scope>NUCLEOTIDE SEQUENCE [LARGE SCALE GENOMIC DNA]</scope>
    <source>
        <strain evidence="3">CGMCC 1.12749</strain>
    </source>
</reference>
<evidence type="ECO:0000259" key="1">
    <source>
        <dbReference type="Pfam" id="PF18962"/>
    </source>
</evidence>
<keyword evidence="3" id="KW-1185">Reference proteome</keyword>
<sequence>MNLFLNLQTLLRLALALLMGLLPLYGALAQESGKQKHKAHIKMIRTVDGKTVVVDTTFSAETEEAIAKALKAAKLDTGQLRLLDERIRAFTLDKEGEAMLKARVHSLKADSAMRRAMKEMRVLSLQSDSLGKQMMKRFKVIQGDLLLMGDGPRVFVRTLVDSSIVHIGDLGEAITINPKEIERIVVRAMPSPERIDSLMRLHEQMNIKVIVKDGQKKVYRIHEDGREEEVPHTDFSFDGGKRGRAVFIMRKAKVEDVTKADKEQLKATGAPVEMKSREELKVEEITFSPNPNNGRFNLKFSLKNKGTTVVRVMDDKGQEVFVDTVEKLTGVYEREIDLTPFGRGLYFLQVAQGDRYHTKKVLVQ</sequence>
<organism evidence="2 3">
    <name type="scientific">Pontibacter amylolyticus</name>
    <dbReference type="NCBI Taxonomy" id="1424080"/>
    <lineage>
        <taxon>Bacteria</taxon>
        <taxon>Pseudomonadati</taxon>
        <taxon>Bacteroidota</taxon>
        <taxon>Cytophagia</taxon>
        <taxon>Cytophagales</taxon>
        <taxon>Hymenobacteraceae</taxon>
        <taxon>Pontibacter</taxon>
    </lineage>
</organism>
<comment type="caution">
    <text evidence="2">The sequence shown here is derived from an EMBL/GenBank/DDBJ whole genome shotgun (WGS) entry which is preliminary data.</text>
</comment>
<feature type="domain" description="Secretion system C-terminal sorting" evidence="1">
    <location>
        <begin position="289"/>
        <end position="363"/>
    </location>
</feature>